<organism evidence="1 2">
    <name type="scientific">Russula earlei</name>
    <dbReference type="NCBI Taxonomy" id="71964"/>
    <lineage>
        <taxon>Eukaryota</taxon>
        <taxon>Fungi</taxon>
        <taxon>Dikarya</taxon>
        <taxon>Basidiomycota</taxon>
        <taxon>Agaricomycotina</taxon>
        <taxon>Agaricomycetes</taxon>
        <taxon>Russulales</taxon>
        <taxon>Russulaceae</taxon>
        <taxon>Russula</taxon>
    </lineage>
</organism>
<evidence type="ECO:0000313" key="2">
    <source>
        <dbReference type="Proteomes" id="UP001207468"/>
    </source>
</evidence>
<dbReference type="EMBL" id="JAGFNK010000019">
    <property type="protein sequence ID" value="KAI9511678.1"/>
    <property type="molecule type" value="Genomic_DNA"/>
</dbReference>
<keyword evidence="2" id="KW-1185">Reference proteome</keyword>
<gene>
    <name evidence="1" type="ORF">F5148DRAFT_1297868</name>
</gene>
<sequence>MARPRMVLECQCNCFRPCIAGPAFEHRALALLTKHMSMSLTRVGGSHDGGVDLIGWWWISSAQKLRVLAQCKAEKRRVGPAYLRELEGVVYRHAASVPSAPSTPNGSPPSPPPVALLVSESAFTRNCLLAAYASPLPFLLVHLPPNASLTAGDNDDDGSSSSSHNGGDSAAGALGAIFGNPALVSARGLLGGHLEFRWERGSGDDHPGLWWRGRPLPSWTPDGEPQSDAAAVLDRR</sequence>
<evidence type="ECO:0000313" key="1">
    <source>
        <dbReference type="EMBL" id="KAI9511678.1"/>
    </source>
</evidence>
<name>A0ACC0UJ66_9AGAM</name>
<proteinExistence type="predicted"/>
<comment type="caution">
    <text evidence="1">The sequence shown here is derived from an EMBL/GenBank/DDBJ whole genome shotgun (WGS) entry which is preliminary data.</text>
</comment>
<dbReference type="Proteomes" id="UP001207468">
    <property type="component" value="Unassembled WGS sequence"/>
</dbReference>
<reference evidence="1" key="1">
    <citation type="submission" date="2021-03" db="EMBL/GenBank/DDBJ databases">
        <title>Evolutionary priming and transition to the ectomycorrhizal habit in an iconic lineage of mushroom-forming fungi: is preadaptation a requirement?</title>
        <authorList>
            <consortium name="DOE Joint Genome Institute"/>
            <person name="Looney B.P."/>
            <person name="Miyauchi S."/>
            <person name="Morin E."/>
            <person name="Drula E."/>
            <person name="Courty P.E."/>
            <person name="Chicoki N."/>
            <person name="Fauchery L."/>
            <person name="Kohler A."/>
            <person name="Kuo A."/>
            <person name="LaButti K."/>
            <person name="Pangilinan J."/>
            <person name="Lipzen A."/>
            <person name="Riley R."/>
            <person name="Andreopoulos W."/>
            <person name="He G."/>
            <person name="Johnson J."/>
            <person name="Barry K.W."/>
            <person name="Grigoriev I.V."/>
            <person name="Nagy L."/>
            <person name="Hibbett D."/>
            <person name="Henrissat B."/>
            <person name="Matheny P.B."/>
            <person name="Labbe J."/>
            <person name="Martin A.F."/>
        </authorList>
    </citation>
    <scope>NUCLEOTIDE SEQUENCE</scope>
    <source>
        <strain evidence="1">BPL698</strain>
    </source>
</reference>
<accession>A0ACC0UJ66</accession>
<protein>
    <submittedName>
        <fullName evidence="1">Uncharacterized protein</fullName>
    </submittedName>
</protein>